<dbReference type="PANTHER" id="PTHR42776:SF27">
    <property type="entry name" value="DIPEPTIDYL PEPTIDASE FAMILY MEMBER 6"/>
    <property type="match status" value="1"/>
</dbReference>
<dbReference type="Pfam" id="PF00326">
    <property type="entry name" value="Peptidase_S9"/>
    <property type="match status" value="1"/>
</dbReference>
<dbReference type="Proteomes" id="UP001596958">
    <property type="component" value="Unassembled WGS sequence"/>
</dbReference>
<evidence type="ECO:0000256" key="2">
    <source>
        <dbReference type="SAM" id="MobiDB-lite"/>
    </source>
</evidence>
<dbReference type="EMBL" id="JBHTHU010000018">
    <property type="protein sequence ID" value="MFD0751159.1"/>
    <property type="molecule type" value="Genomic_DNA"/>
</dbReference>
<dbReference type="PANTHER" id="PTHR42776">
    <property type="entry name" value="SERINE PEPTIDASE S9 FAMILY MEMBER"/>
    <property type="match status" value="1"/>
</dbReference>
<dbReference type="Gene3D" id="3.40.50.1820">
    <property type="entry name" value="alpha/beta hydrolase"/>
    <property type="match status" value="1"/>
</dbReference>
<reference evidence="5" key="1">
    <citation type="journal article" date="2019" name="Int. J. Syst. Evol. Microbiol.">
        <title>The Global Catalogue of Microorganisms (GCM) 10K type strain sequencing project: providing services to taxonomists for standard genome sequencing and annotation.</title>
        <authorList>
            <consortium name="The Broad Institute Genomics Platform"/>
            <consortium name="The Broad Institute Genome Sequencing Center for Infectious Disease"/>
            <person name="Wu L."/>
            <person name="Ma J."/>
        </authorList>
    </citation>
    <scope>NUCLEOTIDE SEQUENCE [LARGE SCALE GENOMIC DNA]</scope>
    <source>
        <strain evidence="5">CCUG 63418</strain>
    </source>
</reference>
<organism evidence="4 5">
    <name type="scientific">Mucilaginibacter calamicampi</name>
    <dbReference type="NCBI Taxonomy" id="1302352"/>
    <lineage>
        <taxon>Bacteria</taxon>
        <taxon>Pseudomonadati</taxon>
        <taxon>Bacteroidota</taxon>
        <taxon>Sphingobacteriia</taxon>
        <taxon>Sphingobacteriales</taxon>
        <taxon>Sphingobacteriaceae</taxon>
        <taxon>Mucilaginibacter</taxon>
    </lineage>
</organism>
<evidence type="ECO:0000313" key="5">
    <source>
        <dbReference type="Proteomes" id="UP001596958"/>
    </source>
</evidence>
<evidence type="ECO:0000256" key="1">
    <source>
        <dbReference type="ARBA" id="ARBA00022801"/>
    </source>
</evidence>
<evidence type="ECO:0000259" key="3">
    <source>
        <dbReference type="Pfam" id="PF00326"/>
    </source>
</evidence>
<dbReference type="InterPro" id="IPR001375">
    <property type="entry name" value="Peptidase_S9_cat"/>
</dbReference>
<sequence>MIRSRRLLLLFYLLIAFSGCKDKKADGIPVSDFFTSAEKTNFKISPNGEYVAYLKRYNDKQNLFIKKLEDGSEEQATSYTDGNVRGDYLWTFDNQILFSIENFSAKGPHQIFKLDVQTLKTSVLFKSEPKVRTWILNTNRLTPDVLSITMNKRTMNTADSAQSDVYNLNLKTGEAKLYLTNPGNITEWFVEADGSIRLAKATEGADESIFYRSGEGAPFKLIIKNNFRNSVRPIIFSGVKNYFYASSNVGRDKMAIVEINAEDGKEQRVVYASDKADMQRVDFTRSKHRIESVAWEEDKPKKHFFDKGLGKVYQDVSAQLAGSEINLSSRDTAEQKFIVTASRDRSRGAVYLYERKQNKLSKLNDNPKPNPEDMCAMEPISYHATDGLVINGYVTYPQGNDRTNLPVIVMPHDGPFEQRDQWGYKAETQFFASRGYAVLQVNYRGSSGYGKEFSNSGFKEQGGKIQQDILDGVNWLIQNKIANPAKVAIVGRRFGGFSALYGVSFFPHKYACAVAIDAPINAFTYVKELPSFLKPIMQRRYEMFGDPEKDAERLKAISPVFNHSKVKSPVIIFQAGMDQSLNTSEMSHYISNLRRRNVPVEYNSSNKERRSGSSDSSRTQMYQKIEKFLHDNMLAKP</sequence>
<gene>
    <name evidence="4" type="ORF">ACFQZS_13495</name>
</gene>
<keyword evidence="1 4" id="KW-0378">Hydrolase</keyword>
<name>A0ABW2YY72_9SPHI</name>
<accession>A0ABW2YY72</accession>
<feature type="region of interest" description="Disordered" evidence="2">
    <location>
        <begin position="600"/>
        <end position="620"/>
    </location>
</feature>
<dbReference type="RefSeq" id="WP_377101079.1">
    <property type="nucleotide sequence ID" value="NZ_JBHTHU010000018.1"/>
</dbReference>
<feature type="domain" description="Peptidase S9 prolyl oligopeptidase catalytic" evidence="3">
    <location>
        <begin position="422"/>
        <end position="632"/>
    </location>
</feature>
<protein>
    <submittedName>
        <fullName evidence="4">Alpha/beta hydrolase family protein</fullName>
        <ecNumber evidence="4">3.4.-.-</ecNumber>
    </submittedName>
</protein>
<dbReference type="SUPFAM" id="SSF69304">
    <property type="entry name" value="Tricorn protease N-terminal domain"/>
    <property type="match status" value="1"/>
</dbReference>
<dbReference type="SUPFAM" id="SSF53474">
    <property type="entry name" value="alpha/beta-Hydrolases"/>
    <property type="match status" value="1"/>
</dbReference>
<keyword evidence="5" id="KW-1185">Reference proteome</keyword>
<proteinExistence type="predicted"/>
<comment type="caution">
    <text evidence="4">The sequence shown here is derived from an EMBL/GenBank/DDBJ whole genome shotgun (WGS) entry which is preliminary data.</text>
</comment>
<dbReference type="EC" id="3.4.-.-" evidence="4"/>
<dbReference type="InterPro" id="IPR011042">
    <property type="entry name" value="6-blade_b-propeller_TolB-like"/>
</dbReference>
<dbReference type="GO" id="GO:0016787">
    <property type="term" value="F:hydrolase activity"/>
    <property type="evidence" value="ECO:0007669"/>
    <property type="project" value="UniProtKB-KW"/>
</dbReference>
<evidence type="ECO:0000313" key="4">
    <source>
        <dbReference type="EMBL" id="MFD0751159.1"/>
    </source>
</evidence>
<dbReference type="Gene3D" id="2.120.10.30">
    <property type="entry name" value="TolB, C-terminal domain"/>
    <property type="match status" value="1"/>
</dbReference>
<dbReference type="PROSITE" id="PS51257">
    <property type="entry name" value="PROKAR_LIPOPROTEIN"/>
    <property type="match status" value="1"/>
</dbReference>
<dbReference type="InterPro" id="IPR029058">
    <property type="entry name" value="AB_hydrolase_fold"/>
</dbReference>